<feature type="binding site" description="in other chain" evidence="8">
    <location>
        <position position="216"/>
    </location>
    <ligand>
        <name>deamido-NAD(+)</name>
        <dbReference type="ChEBI" id="CHEBI:58437"/>
        <note>ligand shared between two neighboring subunits</note>
    </ligand>
</feature>
<feature type="region of interest" description="Disordered" evidence="11">
    <location>
        <begin position="1"/>
        <end position="25"/>
    </location>
</feature>
<name>A0A7Y0FY46_9HYPH</name>
<comment type="pathway">
    <text evidence="8">Cofactor biosynthesis; NAD(+) biosynthesis; NAD(+) from deamido-NAD(+) (ammonia route): step 1/1.</text>
</comment>
<feature type="binding site" evidence="8">
    <location>
        <position position="241"/>
    </location>
    <ligand>
        <name>Mg(2+)</name>
        <dbReference type="ChEBI" id="CHEBI:18420"/>
    </ligand>
</feature>
<dbReference type="InterPro" id="IPR014729">
    <property type="entry name" value="Rossmann-like_a/b/a_fold"/>
</dbReference>
<dbReference type="Pfam" id="PF02540">
    <property type="entry name" value="NAD_synthase"/>
    <property type="match status" value="1"/>
</dbReference>
<evidence type="ECO:0000256" key="3">
    <source>
        <dbReference type="ARBA" id="ARBA00022723"/>
    </source>
</evidence>
<evidence type="ECO:0000256" key="7">
    <source>
        <dbReference type="ARBA" id="ARBA00023027"/>
    </source>
</evidence>
<evidence type="ECO:0000256" key="2">
    <source>
        <dbReference type="ARBA" id="ARBA00022598"/>
    </source>
</evidence>
<dbReference type="InterPro" id="IPR022926">
    <property type="entry name" value="NH(3)-dep_NAD(+)_synth"/>
</dbReference>
<dbReference type="InterPro" id="IPR022310">
    <property type="entry name" value="NAD/GMP_synthase"/>
</dbReference>
<feature type="binding site" evidence="8">
    <location>
        <position position="287"/>
    </location>
    <ligand>
        <name>ATP</name>
        <dbReference type="ChEBI" id="CHEBI:30616"/>
    </ligand>
</feature>
<feature type="compositionally biased region" description="Basic residues" evidence="11">
    <location>
        <begin position="11"/>
        <end position="25"/>
    </location>
</feature>
<protein>
    <recommendedName>
        <fullName evidence="8 10">NH(3)-dependent NAD(+) synthetase</fullName>
        <ecNumber evidence="8 10">6.3.1.5</ecNumber>
    </recommendedName>
</protein>
<feature type="binding site" evidence="8">
    <location>
        <begin position="119"/>
        <end position="126"/>
    </location>
    <ligand>
        <name>ATP</name>
        <dbReference type="ChEBI" id="CHEBI:30616"/>
    </ligand>
</feature>
<feature type="binding site" description="in other chain" evidence="8">
    <location>
        <position position="249"/>
    </location>
    <ligand>
        <name>deamido-NAD(+)</name>
        <dbReference type="ChEBI" id="CHEBI:58437"/>
        <note>ligand shared between two neighboring subunits</note>
    </ligand>
</feature>
<dbReference type="NCBIfam" id="TIGR00552">
    <property type="entry name" value="nadE"/>
    <property type="match status" value="1"/>
</dbReference>
<feature type="binding site" evidence="8">
    <location>
        <position position="265"/>
    </location>
    <ligand>
        <name>ATP</name>
        <dbReference type="ChEBI" id="CHEBI:30616"/>
    </ligand>
</feature>
<dbReference type="Gene3D" id="3.40.50.620">
    <property type="entry name" value="HUPs"/>
    <property type="match status" value="1"/>
</dbReference>
<dbReference type="GO" id="GO:0046872">
    <property type="term" value="F:metal ion binding"/>
    <property type="evidence" value="ECO:0007669"/>
    <property type="project" value="UniProtKB-KW"/>
</dbReference>
<evidence type="ECO:0000313" key="14">
    <source>
        <dbReference type="Proteomes" id="UP000541470"/>
    </source>
</evidence>
<dbReference type="EMBL" id="JABBGK010000005">
    <property type="protein sequence ID" value="NML76304.1"/>
    <property type="molecule type" value="Genomic_DNA"/>
</dbReference>
<proteinExistence type="inferred from homology"/>
<evidence type="ECO:0000256" key="1">
    <source>
        <dbReference type="ARBA" id="ARBA00005859"/>
    </source>
</evidence>
<comment type="subunit">
    <text evidence="8">Homodimer.</text>
</comment>
<evidence type="ECO:0000256" key="11">
    <source>
        <dbReference type="SAM" id="MobiDB-lite"/>
    </source>
</evidence>
<evidence type="ECO:0000256" key="8">
    <source>
        <dbReference type="HAMAP-Rule" id="MF_00193"/>
    </source>
</evidence>
<evidence type="ECO:0000256" key="10">
    <source>
        <dbReference type="RuleBase" id="RU003812"/>
    </source>
</evidence>
<evidence type="ECO:0000256" key="6">
    <source>
        <dbReference type="ARBA" id="ARBA00022842"/>
    </source>
</evidence>
<feature type="binding site" evidence="8">
    <location>
        <position position="256"/>
    </location>
    <ligand>
        <name>deamido-NAD(+)</name>
        <dbReference type="ChEBI" id="CHEBI:58437"/>
        <note>ligand shared between two neighboring subunits</note>
    </ligand>
</feature>
<evidence type="ECO:0000256" key="9">
    <source>
        <dbReference type="RuleBase" id="RU003811"/>
    </source>
</evidence>
<evidence type="ECO:0000259" key="12">
    <source>
        <dbReference type="Pfam" id="PF02540"/>
    </source>
</evidence>
<keyword evidence="6 8" id="KW-0460">Magnesium</keyword>
<dbReference type="AlphaFoldDB" id="A0A7Y0FY46"/>
<dbReference type="PANTHER" id="PTHR23090:SF7">
    <property type="entry name" value="NH(3)-DEPENDENT NAD(+) SYNTHETASE"/>
    <property type="match status" value="1"/>
</dbReference>
<dbReference type="SUPFAM" id="SSF52402">
    <property type="entry name" value="Adenine nucleotide alpha hydrolases-like"/>
    <property type="match status" value="1"/>
</dbReference>
<gene>
    <name evidence="8 13" type="primary">nadE</name>
    <name evidence="13" type="ORF">HHL25_19405</name>
</gene>
<comment type="caution">
    <text evidence="13">The sequence shown here is derived from an EMBL/GenBank/DDBJ whole genome shotgun (WGS) entry which is preliminary data.</text>
</comment>
<dbReference type="GO" id="GO:0003952">
    <property type="term" value="F:NAD+ synthase (glutamine-hydrolyzing) activity"/>
    <property type="evidence" value="ECO:0007669"/>
    <property type="project" value="InterPro"/>
</dbReference>
<evidence type="ECO:0000313" key="13">
    <source>
        <dbReference type="EMBL" id="NML76304.1"/>
    </source>
</evidence>
<dbReference type="UniPathway" id="UPA00253">
    <property type="reaction ID" value="UER00333"/>
</dbReference>
<reference evidence="13 14" key="1">
    <citation type="submission" date="2020-04" db="EMBL/GenBank/DDBJ databases">
        <title>Rhizobium sp. S-51 isolated from soil.</title>
        <authorList>
            <person name="Dahal R.H."/>
        </authorList>
    </citation>
    <scope>NUCLEOTIDE SEQUENCE [LARGE SCALE GENOMIC DNA]</scope>
    <source>
        <strain evidence="13 14">S-51</strain>
    </source>
</reference>
<feature type="binding site" evidence="8">
    <location>
        <position position="236"/>
    </location>
    <ligand>
        <name>ATP</name>
        <dbReference type="ChEBI" id="CHEBI:30616"/>
    </ligand>
</feature>
<comment type="function">
    <text evidence="8">Catalyzes the ATP-dependent amidation of deamido-NAD to form NAD. Uses ammonia as a nitrogen source.</text>
</comment>
<organism evidence="13 14">
    <name type="scientific">Rhizobium terricola</name>
    <dbReference type="NCBI Taxonomy" id="2728849"/>
    <lineage>
        <taxon>Bacteria</taxon>
        <taxon>Pseudomonadati</taxon>
        <taxon>Pseudomonadota</taxon>
        <taxon>Alphaproteobacteria</taxon>
        <taxon>Hyphomicrobiales</taxon>
        <taxon>Rhizobiaceae</taxon>
        <taxon>Rhizobium/Agrobacterium group</taxon>
        <taxon>Rhizobium</taxon>
    </lineage>
</organism>
<dbReference type="GO" id="GO:0005524">
    <property type="term" value="F:ATP binding"/>
    <property type="evidence" value="ECO:0007669"/>
    <property type="project" value="UniProtKB-UniRule"/>
</dbReference>
<keyword evidence="3 8" id="KW-0479">Metal-binding</keyword>
<keyword evidence="5 8" id="KW-0067">ATP-binding</keyword>
<evidence type="ECO:0000256" key="5">
    <source>
        <dbReference type="ARBA" id="ARBA00022840"/>
    </source>
</evidence>
<keyword evidence="14" id="KW-1185">Reference proteome</keyword>
<sequence length="345" mass="38002">MDDLHEPHPHSLARRHRGWKRSHGKVRYRQRRTSRLLRLRVDLQPCKFTRQSGFGRLQLSRLVWISQLLWRIVVRDQHLQIIEALGVAKEFDASAEAERRTAFLADYMQASSCGALVLGISGGVDSLTAGLLAQTAVNRLRGRGHKAEFIAVRLPYGTQADEADAQRGLASIGPDRVVTIDIKPAADAMMAEVCGDAGDLFETVRLDFHLGNIKARQRMIAQYALAGAVRGLVIGTDHAAEALMGFFTKFGDGAADVLPLSGLTKRRVRALAEYLGAPRDLVFKVPTADLESDAPLRPDEDVYGVTYDDIDDFLEGKPIGEPAFQRILATHVATAHKRALPLSPQ</sequence>
<keyword evidence="4 8" id="KW-0547">Nucleotide-binding</keyword>
<feature type="binding site" evidence="8">
    <location>
        <position position="125"/>
    </location>
    <ligand>
        <name>Mg(2+)</name>
        <dbReference type="ChEBI" id="CHEBI:18420"/>
    </ligand>
</feature>
<dbReference type="GO" id="GO:0004359">
    <property type="term" value="F:glutaminase activity"/>
    <property type="evidence" value="ECO:0007669"/>
    <property type="project" value="InterPro"/>
</dbReference>
<dbReference type="GO" id="GO:0009435">
    <property type="term" value="P:NAD+ biosynthetic process"/>
    <property type="evidence" value="ECO:0007669"/>
    <property type="project" value="UniProtKB-UniRule"/>
</dbReference>
<feature type="binding site" description="in other chain" evidence="8">
    <location>
        <begin position="336"/>
        <end position="337"/>
    </location>
    <ligand>
        <name>deamido-NAD(+)</name>
        <dbReference type="ChEBI" id="CHEBI:58437"/>
        <note>ligand shared between two neighboring subunits</note>
    </ligand>
</feature>
<feature type="domain" description="NAD/GMP synthase" evidence="12">
    <location>
        <begin position="98"/>
        <end position="340"/>
    </location>
</feature>
<dbReference type="Proteomes" id="UP000541470">
    <property type="component" value="Unassembled WGS sequence"/>
</dbReference>
<comment type="catalytic activity">
    <reaction evidence="8 10">
        <text>deamido-NAD(+) + NH4(+) + ATP = AMP + diphosphate + NAD(+) + H(+)</text>
        <dbReference type="Rhea" id="RHEA:21188"/>
        <dbReference type="ChEBI" id="CHEBI:15378"/>
        <dbReference type="ChEBI" id="CHEBI:28938"/>
        <dbReference type="ChEBI" id="CHEBI:30616"/>
        <dbReference type="ChEBI" id="CHEBI:33019"/>
        <dbReference type="ChEBI" id="CHEBI:57540"/>
        <dbReference type="ChEBI" id="CHEBI:58437"/>
        <dbReference type="ChEBI" id="CHEBI:456215"/>
        <dbReference type="EC" id="6.3.1.5"/>
    </reaction>
</comment>
<dbReference type="NCBIfam" id="NF001979">
    <property type="entry name" value="PRK00768.1"/>
    <property type="match status" value="1"/>
</dbReference>
<comment type="similarity">
    <text evidence="1 8 9">Belongs to the NAD synthetase family.</text>
</comment>
<dbReference type="GO" id="GO:0008795">
    <property type="term" value="F:NAD+ synthase activity"/>
    <property type="evidence" value="ECO:0007669"/>
    <property type="project" value="UniProtKB-UniRule"/>
</dbReference>
<dbReference type="InterPro" id="IPR003694">
    <property type="entry name" value="NAD_synthase"/>
</dbReference>
<keyword evidence="2 8" id="KW-0436">Ligase</keyword>
<dbReference type="HAMAP" id="MF_00193">
    <property type="entry name" value="NadE_ammonia_dep"/>
    <property type="match status" value="1"/>
</dbReference>
<dbReference type="EC" id="6.3.1.5" evidence="8 10"/>
<dbReference type="GO" id="GO:0005737">
    <property type="term" value="C:cytoplasm"/>
    <property type="evidence" value="ECO:0007669"/>
    <property type="project" value="InterPro"/>
</dbReference>
<dbReference type="CDD" id="cd00553">
    <property type="entry name" value="NAD_synthase"/>
    <property type="match status" value="1"/>
</dbReference>
<dbReference type="PANTHER" id="PTHR23090">
    <property type="entry name" value="NH 3 /GLUTAMINE-DEPENDENT NAD + SYNTHETASE"/>
    <property type="match status" value="1"/>
</dbReference>
<evidence type="ECO:0000256" key="4">
    <source>
        <dbReference type="ARBA" id="ARBA00022741"/>
    </source>
</evidence>
<accession>A0A7Y0FY46</accession>
<keyword evidence="7 8" id="KW-0520">NAD</keyword>